<gene>
    <name evidence="1" type="ORF">Taro_044420</name>
</gene>
<accession>A0A843WJ41</accession>
<dbReference type="AlphaFoldDB" id="A0A843WJ41"/>
<dbReference type="Proteomes" id="UP000652761">
    <property type="component" value="Unassembled WGS sequence"/>
</dbReference>
<comment type="caution">
    <text evidence="1">The sequence shown here is derived from an EMBL/GenBank/DDBJ whole genome shotgun (WGS) entry which is preliminary data.</text>
</comment>
<evidence type="ECO:0000313" key="2">
    <source>
        <dbReference type="Proteomes" id="UP000652761"/>
    </source>
</evidence>
<organism evidence="1 2">
    <name type="scientific">Colocasia esculenta</name>
    <name type="common">Wild taro</name>
    <name type="synonym">Arum esculentum</name>
    <dbReference type="NCBI Taxonomy" id="4460"/>
    <lineage>
        <taxon>Eukaryota</taxon>
        <taxon>Viridiplantae</taxon>
        <taxon>Streptophyta</taxon>
        <taxon>Embryophyta</taxon>
        <taxon>Tracheophyta</taxon>
        <taxon>Spermatophyta</taxon>
        <taxon>Magnoliopsida</taxon>
        <taxon>Liliopsida</taxon>
        <taxon>Araceae</taxon>
        <taxon>Aroideae</taxon>
        <taxon>Colocasieae</taxon>
        <taxon>Colocasia</taxon>
    </lineage>
</organism>
<proteinExistence type="predicted"/>
<keyword evidence="2" id="KW-1185">Reference proteome</keyword>
<name>A0A843WJ41_COLES</name>
<evidence type="ECO:0000313" key="1">
    <source>
        <dbReference type="EMBL" id="MQM11513.1"/>
    </source>
</evidence>
<sequence>MFLELPGLGGCVPRTKFSPFRVFGSVGGGVTFGVPSGVSGRSGRYSGIRDQGSNEICNGLITMAVPKKGGLLSSRFECELQESVAVVLGAHVSSVVVVFACAAVGVRPRPAHPCGCVAKAERAYVWCGLHRCRVVICGTGRRCSRSPSLLVLVEVRFPHNCVVLVSGCCGVALWVELCLEALVVVWCVALSAYVVGAVSDGESLPVGHESFQAVGAVV</sequence>
<dbReference type="EMBL" id="NMUH01005003">
    <property type="protein sequence ID" value="MQM11513.1"/>
    <property type="molecule type" value="Genomic_DNA"/>
</dbReference>
<protein>
    <submittedName>
        <fullName evidence="1">Uncharacterized protein</fullName>
    </submittedName>
</protein>
<reference evidence="1" key="1">
    <citation type="submission" date="2017-07" db="EMBL/GenBank/DDBJ databases">
        <title>Taro Niue Genome Assembly and Annotation.</title>
        <authorList>
            <person name="Atibalentja N."/>
            <person name="Keating K."/>
            <person name="Fields C.J."/>
        </authorList>
    </citation>
    <scope>NUCLEOTIDE SEQUENCE</scope>
    <source>
        <strain evidence="1">Niue_2</strain>
        <tissue evidence="1">Leaf</tissue>
    </source>
</reference>